<dbReference type="EMBL" id="NQWH01000060">
    <property type="protein sequence ID" value="PHP26153.1"/>
    <property type="molecule type" value="Genomic_DNA"/>
</dbReference>
<dbReference type="Gene3D" id="1.10.10.10">
    <property type="entry name" value="Winged helix-like DNA-binding domain superfamily/Winged helix DNA-binding domain"/>
    <property type="match status" value="1"/>
</dbReference>
<name>A0A2G1MBP2_9RHOB</name>
<dbReference type="SMART" id="SM00418">
    <property type="entry name" value="HTH_ARSR"/>
    <property type="match status" value="1"/>
</dbReference>
<dbReference type="PANTHER" id="PTHR43132">
    <property type="entry name" value="ARSENICAL RESISTANCE OPERON REPRESSOR ARSR-RELATED"/>
    <property type="match status" value="1"/>
</dbReference>
<dbReference type="Proteomes" id="UP000221860">
    <property type="component" value="Unassembled WGS sequence"/>
</dbReference>
<evidence type="ECO:0000313" key="6">
    <source>
        <dbReference type="Proteomes" id="UP000221860"/>
    </source>
</evidence>
<organism evidence="5 6">
    <name type="scientific">Limimaricola cinnabarinus</name>
    <dbReference type="NCBI Taxonomy" id="1125964"/>
    <lineage>
        <taxon>Bacteria</taxon>
        <taxon>Pseudomonadati</taxon>
        <taxon>Pseudomonadota</taxon>
        <taxon>Alphaproteobacteria</taxon>
        <taxon>Rhodobacterales</taxon>
        <taxon>Paracoccaceae</taxon>
        <taxon>Limimaricola</taxon>
    </lineage>
</organism>
<keyword evidence="6" id="KW-1185">Reference proteome</keyword>
<accession>A0A2G1MBP2</accession>
<dbReference type="InterPro" id="IPR051011">
    <property type="entry name" value="Metal_resp_trans_reg"/>
</dbReference>
<reference evidence="5 6" key="1">
    <citation type="submission" date="2017-08" db="EMBL/GenBank/DDBJ databases">
        <title>Draft Genome Sequence of Loktanella cinnabarina Strain XM1, Isolated from Coastal Surface Water.</title>
        <authorList>
            <person name="Ma R."/>
            <person name="Wang J."/>
            <person name="Wang Q."/>
            <person name="Ma Z."/>
            <person name="Li J."/>
            <person name="Chen L."/>
        </authorList>
    </citation>
    <scope>NUCLEOTIDE SEQUENCE [LARGE SCALE GENOMIC DNA]</scope>
    <source>
        <strain evidence="5 6">XM1</strain>
    </source>
</reference>
<dbReference type="SUPFAM" id="SSF46785">
    <property type="entry name" value="Winged helix' DNA-binding domain"/>
    <property type="match status" value="1"/>
</dbReference>
<dbReference type="CDD" id="cd00090">
    <property type="entry name" value="HTH_ARSR"/>
    <property type="match status" value="1"/>
</dbReference>
<dbReference type="PROSITE" id="PS50987">
    <property type="entry name" value="HTH_ARSR_2"/>
    <property type="match status" value="1"/>
</dbReference>
<evidence type="ECO:0000313" key="5">
    <source>
        <dbReference type="EMBL" id="PHP26153.1"/>
    </source>
</evidence>
<dbReference type="InterPro" id="IPR011991">
    <property type="entry name" value="ArsR-like_HTH"/>
</dbReference>
<keyword evidence="1" id="KW-0805">Transcription regulation</keyword>
<dbReference type="InterPro" id="IPR001845">
    <property type="entry name" value="HTH_ArsR_DNA-bd_dom"/>
</dbReference>
<dbReference type="PRINTS" id="PR00778">
    <property type="entry name" value="HTHARSR"/>
</dbReference>
<dbReference type="NCBIfam" id="NF033788">
    <property type="entry name" value="HTH_metalloreg"/>
    <property type="match status" value="1"/>
</dbReference>
<evidence type="ECO:0000259" key="4">
    <source>
        <dbReference type="PROSITE" id="PS50987"/>
    </source>
</evidence>
<protein>
    <submittedName>
        <fullName evidence="5">Transcriptional regulator</fullName>
    </submittedName>
</protein>
<dbReference type="OrthoDB" id="9790747at2"/>
<evidence type="ECO:0000256" key="1">
    <source>
        <dbReference type="ARBA" id="ARBA00023015"/>
    </source>
</evidence>
<evidence type="ECO:0000256" key="3">
    <source>
        <dbReference type="ARBA" id="ARBA00023163"/>
    </source>
</evidence>
<feature type="domain" description="HTH arsR-type" evidence="4">
    <location>
        <begin position="10"/>
        <end position="104"/>
    </location>
</feature>
<dbReference type="InterPro" id="IPR036390">
    <property type="entry name" value="WH_DNA-bd_sf"/>
</dbReference>
<dbReference type="GO" id="GO:0003700">
    <property type="term" value="F:DNA-binding transcription factor activity"/>
    <property type="evidence" value="ECO:0007669"/>
    <property type="project" value="InterPro"/>
</dbReference>
<dbReference type="InterPro" id="IPR036388">
    <property type="entry name" value="WH-like_DNA-bd_sf"/>
</dbReference>
<evidence type="ECO:0000256" key="2">
    <source>
        <dbReference type="ARBA" id="ARBA00023125"/>
    </source>
</evidence>
<keyword evidence="3" id="KW-0804">Transcription</keyword>
<dbReference type="GO" id="GO:0003677">
    <property type="term" value="F:DNA binding"/>
    <property type="evidence" value="ECO:0007669"/>
    <property type="project" value="UniProtKB-KW"/>
</dbReference>
<sequence>MTQIVADRNIVLPTIEQRAKLFRGFADPSRLAILEALCEGPLVVHEIVRRTDLSQPNVSNHLRCLLDCGLVASDRDGRFMRYRIKSPRITSLLSDVDALLEVVAEGVKACGNYRSNQGETPPDRTK</sequence>
<comment type="caution">
    <text evidence="5">The sequence shown here is derived from an EMBL/GenBank/DDBJ whole genome shotgun (WGS) entry which is preliminary data.</text>
</comment>
<dbReference type="PANTHER" id="PTHR43132:SF2">
    <property type="entry name" value="ARSENICAL RESISTANCE OPERON REPRESSOR ARSR-RELATED"/>
    <property type="match status" value="1"/>
</dbReference>
<proteinExistence type="predicted"/>
<dbReference type="RefSeq" id="WP_099278711.1">
    <property type="nucleotide sequence ID" value="NZ_KZ304994.1"/>
</dbReference>
<keyword evidence="2" id="KW-0238">DNA-binding</keyword>
<dbReference type="AlphaFoldDB" id="A0A2G1MBP2"/>
<dbReference type="Pfam" id="PF01022">
    <property type="entry name" value="HTH_5"/>
    <property type="match status" value="1"/>
</dbReference>
<gene>
    <name evidence="5" type="ORF">CJ301_17895</name>
</gene>